<evidence type="ECO:0000256" key="6">
    <source>
        <dbReference type="ARBA" id="ARBA00023295"/>
    </source>
</evidence>
<dbReference type="EMBL" id="JACHFW010000007">
    <property type="protein sequence ID" value="MBB5264930.1"/>
    <property type="molecule type" value="Genomic_DNA"/>
</dbReference>
<keyword evidence="2" id="KW-0378">Hydrolase</keyword>
<dbReference type="PANTHER" id="PTHR43280:SF2">
    <property type="entry name" value="HTH-TYPE TRANSCRIPTIONAL REGULATOR EXSA"/>
    <property type="match status" value="1"/>
</dbReference>
<evidence type="ECO:0000256" key="1">
    <source>
        <dbReference type="ARBA" id="ARBA00008875"/>
    </source>
</evidence>
<dbReference type="InterPro" id="IPR049166">
    <property type="entry name" value="GH39_cat"/>
</dbReference>
<evidence type="ECO:0000256" key="3">
    <source>
        <dbReference type="ARBA" id="ARBA00023015"/>
    </source>
</evidence>
<dbReference type="InterPro" id="IPR011051">
    <property type="entry name" value="RmlC_Cupin_sf"/>
</dbReference>
<organism evidence="8 9">
    <name type="scientific">Catenibacillus scindens</name>
    <dbReference type="NCBI Taxonomy" id="673271"/>
    <lineage>
        <taxon>Bacteria</taxon>
        <taxon>Bacillati</taxon>
        <taxon>Bacillota</taxon>
        <taxon>Clostridia</taxon>
        <taxon>Lachnospirales</taxon>
        <taxon>Lachnospiraceae</taxon>
        <taxon>Catenibacillus</taxon>
    </lineage>
</organism>
<dbReference type="GO" id="GO:0004553">
    <property type="term" value="F:hydrolase activity, hydrolyzing O-glycosyl compounds"/>
    <property type="evidence" value="ECO:0007669"/>
    <property type="project" value="InterPro"/>
</dbReference>
<dbReference type="InterPro" id="IPR017853">
    <property type="entry name" value="GH"/>
</dbReference>
<keyword evidence="3" id="KW-0805">Transcription regulation</keyword>
<dbReference type="GO" id="GO:0005975">
    <property type="term" value="P:carbohydrate metabolic process"/>
    <property type="evidence" value="ECO:0007669"/>
    <property type="project" value="InterPro"/>
</dbReference>
<dbReference type="Gene3D" id="1.10.10.60">
    <property type="entry name" value="Homeodomain-like"/>
    <property type="match status" value="2"/>
</dbReference>
<dbReference type="Gene3D" id="2.60.40.1500">
    <property type="entry name" value="Glycosyl hydrolase domain, family 39"/>
    <property type="match status" value="1"/>
</dbReference>
<gene>
    <name evidence="8" type="ORF">HNP82_002069</name>
</gene>
<evidence type="ECO:0000256" key="4">
    <source>
        <dbReference type="ARBA" id="ARBA00023125"/>
    </source>
</evidence>
<evidence type="ECO:0000313" key="9">
    <source>
        <dbReference type="Proteomes" id="UP000543642"/>
    </source>
</evidence>
<comment type="similarity">
    <text evidence="1">Belongs to the glycosyl hydrolase 39 family.</text>
</comment>
<proteinExistence type="inferred from homology"/>
<dbReference type="InterPro" id="IPR000514">
    <property type="entry name" value="Glyco_hydro_39"/>
</dbReference>
<reference evidence="8 9" key="1">
    <citation type="submission" date="2020-08" db="EMBL/GenBank/DDBJ databases">
        <title>Genomic Encyclopedia of Type Strains, Phase IV (KMG-IV): sequencing the most valuable type-strain genomes for metagenomic binning, comparative biology and taxonomic classification.</title>
        <authorList>
            <person name="Goeker M."/>
        </authorList>
    </citation>
    <scope>NUCLEOTIDE SEQUENCE [LARGE SCALE GENOMIC DNA]</scope>
    <source>
        <strain evidence="8 9">DSM 106146</strain>
    </source>
</reference>
<dbReference type="PRINTS" id="PR00745">
    <property type="entry name" value="GLHYDRLASE39"/>
</dbReference>
<evidence type="ECO:0000313" key="8">
    <source>
        <dbReference type="EMBL" id="MBB5264930.1"/>
    </source>
</evidence>
<keyword evidence="5" id="KW-0804">Transcription</keyword>
<name>A0A7W8HAZ4_9FIRM</name>
<evidence type="ECO:0000256" key="5">
    <source>
        <dbReference type="ARBA" id="ARBA00023163"/>
    </source>
</evidence>
<dbReference type="InterPro" id="IPR009057">
    <property type="entry name" value="Homeodomain-like_sf"/>
</dbReference>
<dbReference type="PROSITE" id="PS01124">
    <property type="entry name" value="HTH_ARAC_FAMILY_2"/>
    <property type="match status" value="1"/>
</dbReference>
<dbReference type="SUPFAM" id="SSF51011">
    <property type="entry name" value="Glycosyl hydrolase domain"/>
    <property type="match status" value="1"/>
</dbReference>
<dbReference type="GO" id="GO:0043565">
    <property type="term" value="F:sequence-specific DNA binding"/>
    <property type="evidence" value="ECO:0007669"/>
    <property type="project" value="InterPro"/>
</dbReference>
<keyword evidence="4 8" id="KW-0238">DNA-binding</keyword>
<dbReference type="Gene3D" id="2.60.120.10">
    <property type="entry name" value="Jelly Rolls"/>
    <property type="match status" value="1"/>
</dbReference>
<dbReference type="RefSeq" id="WP_183774052.1">
    <property type="nucleotide sequence ID" value="NZ_JACHFW010000007.1"/>
</dbReference>
<dbReference type="GO" id="GO:0003700">
    <property type="term" value="F:DNA-binding transcription factor activity"/>
    <property type="evidence" value="ECO:0007669"/>
    <property type="project" value="InterPro"/>
</dbReference>
<dbReference type="PANTHER" id="PTHR43280">
    <property type="entry name" value="ARAC-FAMILY TRANSCRIPTIONAL REGULATOR"/>
    <property type="match status" value="1"/>
</dbReference>
<dbReference type="SUPFAM" id="SSF46689">
    <property type="entry name" value="Homeodomain-like"/>
    <property type="match status" value="2"/>
</dbReference>
<dbReference type="InterPro" id="IPR013096">
    <property type="entry name" value="Cupin_2"/>
</dbReference>
<dbReference type="Pfam" id="PF12833">
    <property type="entry name" value="HTH_18"/>
    <property type="match status" value="1"/>
</dbReference>
<dbReference type="SMART" id="SM00342">
    <property type="entry name" value="HTH_ARAC"/>
    <property type="match status" value="1"/>
</dbReference>
<feature type="domain" description="HTH araC/xylS-type" evidence="7">
    <location>
        <begin position="159"/>
        <end position="257"/>
    </location>
</feature>
<dbReference type="InterPro" id="IPR014710">
    <property type="entry name" value="RmlC-like_jellyroll"/>
</dbReference>
<evidence type="ECO:0000259" key="7">
    <source>
        <dbReference type="PROSITE" id="PS01124"/>
    </source>
</evidence>
<dbReference type="InterPro" id="IPR018060">
    <property type="entry name" value="HTH_AraC"/>
</dbReference>
<dbReference type="Proteomes" id="UP000543642">
    <property type="component" value="Unassembled WGS sequence"/>
</dbReference>
<dbReference type="Pfam" id="PF07883">
    <property type="entry name" value="Cupin_2"/>
    <property type="match status" value="1"/>
</dbReference>
<accession>A0A7W8HAZ4</accession>
<dbReference type="SUPFAM" id="SSF51445">
    <property type="entry name" value="(Trans)glycosidases"/>
    <property type="match status" value="1"/>
</dbReference>
<keyword evidence="9" id="KW-1185">Reference proteome</keyword>
<dbReference type="SUPFAM" id="SSF51182">
    <property type="entry name" value="RmlC-like cupins"/>
    <property type="match status" value="1"/>
</dbReference>
<dbReference type="CDD" id="cd02209">
    <property type="entry name" value="cupin_XRE_C"/>
    <property type="match status" value="1"/>
</dbReference>
<comment type="caution">
    <text evidence="8">The sequence shown here is derived from an EMBL/GenBank/DDBJ whole genome shotgun (WGS) entry which is preliminary data.</text>
</comment>
<dbReference type="AlphaFoldDB" id="A0A7W8HAZ4"/>
<evidence type="ECO:0000256" key="2">
    <source>
        <dbReference type="ARBA" id="ARBA00022801"/>
    </source>
</evidence>
<keyword evidence="6" id="KW-0326">Glycosidase</keyword>
<protein>
    <submittedName>
        <fullName evidence="8">Beta-xylosidase/AraC-like DNA-binding protein</fullName>
    </submittedName>
</protein>
<sequence>MIEFEFRVDKSENMHTHLDIELFYVMEGRVDFIVEDQTFLLESEDFLMVNSGRRHAYEGSQETLAACFHISYDELSKLLKQNLILFWCNSTAEEGELYEEVRELIKKIISQHYYHAGEDMIYLYSLYYELLHMLQNNFLLTEEDSRYKGELHKFDDRKQKIAEYIRQNYDKPIALSDLAKDLYLSTAYLSKYIKKQFGMSFLEYVNSVRLGYAISELLHSDKPVVRIAMDTGFANSASFNKAFKEKYHTTPSVYRSQWKNDQESAIKAPRIQNIQKKQVDAYFERHKNYPAGQVYVQDITLENTEGEPYRHHWQMMINGGTAADLLRSDLQEHLCLLHRCLKIRYVRFWDLYSREMLLDHCLPSGLYNFSRLDLILDFLLEHGMKPYIELGMKPKKLLKSRQSVLIGGGDSDGIFADENRVREFMSALMHHLVERYGGSEIENWYFELWQKELESNFFHKEVPDSEALIRKYFSTFDLVAGVLREILPGVRLGSGGFSLRHGKERFREMIHIWHEFLQKPDFMTFYSYSYPAEMETADKIRSQSMDKDFLKNFLKDIRELMDAEGYIGLPVHVTEWNFTVSNRNVFNDSCQKGAYVMKNIIDTIGMADVLGYWCASDIFAEYYDTGDFLFGGSGLLTKDGICKPAYYAMEFMDRIGQRIYQRGENYLITGDDKDEWYVVCHNYKHFNFQYGLRQEDEIHVAEQSQLIVDGRKLRLKFSFPLPFGAGKYSGQEDVPVEIKIYAVNSRTASIQDRWLRAGFPRFLHPEDMAYFKSASVPAIRVRSHRVLEDRITFETILEPNEIQWIRVKVGQYYQGSQTGQKTT</sequence>
<dbReference type="Gene3D" id="3.20.20.80">
    <property type="entry name" value="Glycosidases"/>
    <property type="match status" value="1"/>
</dbReference>
<dbReference type="Pfam" id="PF01229">
    <property type="entry name" value="Glyco_hydro_39"/>
    <property type="match status" value="1"/>
</dbReference>